<feature type="compositionally biased region" description="Basic and acidic residues" evidence="1">
    <location>
        <begin position="18"/>
        <end position="31"/>
    </location>
</feature>
<protein>
    <submittedName>
        <fullName evidence="2">Uncharacterized protein</fullName>
    </submittedName>
</protein>
<dbReference type="Proteomes" id="UP000580250">
    <property type="component" value="Unassembled WGS sequence"/>
</dbReference>
<dbReference type="AlphaFoldDB" id="A0A6V7XM02"/>
<proteinExistence type="predicted"/>
<comment type="caution">
    <text evidence="2">The sequence shown here is derived from an EMBL/GenBank/DDBJ whole genome shotgun (WGS) entry which is preliminary data.</text>
</comment>
<sequence length="171" mass="19396">MFSKQNINPDICQVDSKNKLTEVDSKRKRDNISNPNKKSKVIDNSANISNQANKNHESGCGVPQNALDRSKGKQLDLYNKHSETTFGGNHKTYLNDDDYSTLLDHYYKSYGHHTKGDFTAQMSNVGTSAQTPNYFFGESQFNDNRKGNKSNLLVSHNKFFTNKADEFTEDD</sequence>
<feature type="compositionally biased region" description="Polar residues" evidence="1">
    <location>
        <begin position="32"/>
        <end position="53"/>
    </location>
</feature>
<gene>
    <name evidence="2" type="ORF">MENT_LOCUS53350</name>
</gene>
<evidence type="ECO:0000256" key="1">
    <source>
        <dbReference type="SAM" id="MobiDB-lite"/>
    </source>
</evidence>
<organism evidence="2 3">
    <name type="scientific">Meloidogyne enterolobii</name>
    <name type="common">Root-knot nematode worm</name>
    <name type="synonym">Meloidogyne mayaguensis</name>
    <dbReference type="NCBI Taxonomy" id="390850"/>
    <lineage>
        <taxon>Eukaryota</taxon>
        <taxon>Metazoa</taxon>
        <taxon>Ecdysozoa</taxon>
        <taxon>Nematoda</taxon>
        <taxon>Chromadorea</taxon>
        <taxon>Rhabditida</taxon>
        <taxon>Tylenchina</taxon>
        <taxon>Tylenchomorpha</taxon>
        <taxon>Tylenchoidea</taxon>
        <taxon>Meloidogynidae</taxon>
        <taxon>Meloidogyninae</taxon>
        <taxon>Meloidogyne</taxon>
    </lineage>
</organism>
<accession>A0A6V7XM02</accession>
<evidence type="ECO:0000313" key="3">
    <source>
        <dbReference type="Proteomes" id="UP000580250"/>
    </source>
</evidence>
<feature type="region of interest" description="Disordered" evidence="1">
    <location>
        <begin position="18"/>
        <end position="72"/>
    </location>
</feature>
<evidence type="ECO:0000313" key="2">
    <source>
        <dbReference type="EMBL" id="CAD2199917.1"/>
    </source>
</evidence>
<name>A0A6V7XM02_MELEN</name>
<reference evidence="2 3" key="1">
    <citation type="submission" date="2020-08" db="EMBL/GenBank/DDBJ databases">
        <authorList>
            <person name="Koutsovoulos G."/>
            <person name="Danchin GJ E."/>
        </authorList>
    </citation>
    <scope>NUCLEOTIDE SEQUENCE [LARGE SCALE GENOMIC DNA]</scope>
</reference>
<dbReference type="EMBL" id="CAJEWN010001767">
    <property type="protein sequence ID" value="CAD2199917.1"/>
    <property type="molecule type" value="Genomic_DNA"/>
</dbReference>